<dbReference type="Gene3D" id="3.30.70.940">
    <property type="entry name" value="NusG, N-terminal domain"/>
    <property type="match status" value="1"/>
</dbReference>
<accession>A0A847RY58</accession>
<name>A0A847RY58_9BACT</name>
<keyword evidence="2" id="KW-0805">Transcription regulation</keyword>
<dbReference type="GO" id="GO:0006354">
    <property type="term" value="P:DNA-templated transcription elongation"/>
    <property type="evidence" value="ECO:0007669"/>
    <property type="project" value="InterPro"/>
</dbReference>
<dbReference type="InterPro" id="IPR043425">
    <property type="entry name" value="NusG-like"/>
</dbReference>
<evidence type="ECO:0000259" key="4">
    <source>
        <dbReference type="Pfam" id="PF02357"/>
    </source>
</evidence>
<evidence type="ECO:0000313" key="5">
    <source>
        <dbReference type="EMBL" id="NLR68033.1"/>
    </source>
</evidence>
<evidence type="ECO:0000313" key="6">
    <source>
        <dbReference type="Proteomes" id="UP000570474"/>
    </source>
</evidence>
<dbReference type="GO" id="GO:0031564">
    <property type="term" value="P:transcription antitermination"/>
    <property type="evidence" value="ECO:0007669"/>
    <property type="project" value="UniProtKB-KW"/>
</dbReference>
<dbReference type="EMBL" id="JABAIA010000003">
    <property type="protein sequence ID" value="NLR68033.1"/>
    <property type="molecule type" value="Genomic_DNA"/>
</dbReference>
<feature type="domain" description="NusG-like N-terminal" evidence="4">
    <location>
        <begin position="8"/>
        <end position="99"/>
    </location>
</feature>
<protein>
    <submittedName>
        <fullName evidence="5">UpxY family transcription antiterminator</fullName>
    </submittedName>
</protein>
<keyword evidence="3" id="KW-0804">Transcription</keyword>
<dbReference type="InterPro" id="IPR006645">
    <property type="entry name" value="NGN-like_dom"/>
</dbReference>
<dbReference type="RefSeq" id="WP_168873972.1">
    <property type="nucleotide sequence ID" value="NZ_JABAIA010000003.1"/>
</dbReference>
<proteinExistence type="predicted"/>
<dbReference type="Proteomes" id="UP000570474">
    <property type="component" value="Unassembled WGS sequence"/>
</dbReference>
<dbReference type="PANTHER" id="PTHR30265">
    <property type="entry name" value="RHO-INTERACTING TRANSCRIPTION TERMINATION FACTOR NUSG"/>
    <property type="match status" value="1"/>
</dbReference>
<keyword evidence="6" id="KW-1185">Reference proteome</keyword>
<keyword evidence="1" id="KW-0889">Transcription antitermination</keyword>
<comment type="caution">
    <text evidence="5">The sequence shown here is derived from an EMBL/GenBank/DDBJ whole genome shotgun (WGS) entry which is preliminary data.</text>
</comment>
<evidence type="ECO:0000256" key="2">
    <source>
        <dbReference type="ARBA" id="ARBA00023015"/>
    </source>
</evidence>
<dbReference type="PANTHER" id="PTHR30265:SF4">
    <property type="entry name" value="KOW MOTIF FAMILY PROTEIN, EXPRESSED"/>
    <property type="match status" value="1"/>
</dbReference>
<dbReference type="SUPFAM" id="SSF82679">
    <property type="entry name" value="N-utilization substance G protein NusG, N-terminal domain"/>
    <property type="match status" value="1"/>
</dbReference>
<sequence length="170" mass="20134">MNKFVAGWYVLYTRSRHEKKVADQLTEEGMSLYLPVKKELRTWHDRKKYISAPLFESYVFVYLNNIHDYYQGLGARGVLHYVKFGREVARVPEDVIDYIRTLTEIDENIEVSSDYFRPGMQLFIKHGPLTGIPCEIIHADNRKKILVRIHILQRNLLMELHPEYFLTTSD</sequence>
<dbReference type="NCBIfam" id="NF033644">
    <property type="entry name" value="antiterm_UpxY"/>
    <property type="match status" value="1"/>
</dbReference>
<evidence type="ECO:0000256" key="3">
    <source>
        <dbReference type="ARBA" id="ARBA00023163"/>
    </source>
</evidence>
<organism evidence="5 6">
    <name type="scientific">Chitinophaga varians</name>
    <dbReference type="NCBI Taxonomy" id="2202339"/>
    <lineage>
        <taxon>Bacteria</taxon>
        <taxon>Pseudomonadati</taxon>
        <taxon>Bacteroidota</taxon>
        <taxon>Chitinophagia</taxon>
        <taxon>Chitinophagales</taxon>
        <taxon>Chitinophagaceae</taxon>
        <taxon>Chitinophaga</taxon>
    </lineage>
</organism>
<gene>
    <name evidence="5" type="ORF">HGH92_27255</name>
</gene>
<reference evidence="5 6" key="1">
    <citation type="submission" date="2020-04" db="EMBL/GenBank/DDBJ databases">
        <authorList>
            <person name="Yin C."/>
        </authorList>
    </citation>
    <scope>NUCLEOTIDE SEQUENCE [LARGE SCALE GENOMIC DNA]</scope>
    <source>
        <strain evidence="5 6">Ae27</strain>
    </source>
</reference>
<evidence type="ECO:0000256" key="1">
    <source>
        <dbReference type="ARBA" id="ARBA00022814"/>
    </source>
</evidence>
<dbReference type="Pfam" id="PF02357">
    <property type="entry name" value="NusG"/>
    <property type="match status" value="1"/>
</dbReference>
<dbReference type="InterPro" id="IPR036735">
    <property type="entry name" value="NGN_dom_sf"/>
</dbReference>
<dbReference type="AlphaFoldDB" id="A0A847RY58"/>